<dbReference type="PANTHER" id="PTHR10165">
    <property type="entry name" value="LIPID PHOSPHATE PHOSPHATASE"/>
    <property type="match status" value="1"/>
</dbReference>
<evidence type="ECO:0000256" key="6">
    <source>
        <dbReference type="SAM" id="SignalP"/>
    </source>
</evidence>
<feature type="signal peptide" evidence="6">
    <location>
        <begin position="1"/>
        <end position="19"/>
    </location>
</feature>
<proteinExistence type="inferred from homology"/>
<dbReference type="InterPro" id="IPR036938">
    <property type="entry name" value="PAP2/HPO_sf"/>
</dbReference>
<evidence type="ECO:0000256" key="4">
    <source>
        <dbReference type="ARBA" id="ARBA00022989"/>
    </source>
</evidence>
<dbReference type="RefSeq" id="WP_076674647.1">
    <property type="nucleotide sequence ID" value="NZ_CAWMVP010000007.1"/>
</dbReference>
<evidence type="ECO:0000256" key="3">
    <source>
        <dbReference type="ARBA" id="ARBA00022692"/>
    </source>
</evidence>
<dbReference type="EMBL" id="MCWU01000018">
    <property type="protein sequence ID" value="PMJ67508.1"/>
    <property type="molecule type" value="Genomic_DNA"/>
</dbReference>
<dbReference type="SMART" id="SM00014">
    <property type="entry name" value="acidPPc"/>
    <property type="match status" value="1"/>
</dbReference>
<keyword evidence="4" id="KW-1133">Transmembrane helix</keyword>
<organism evidence="8 9">
    <name type="scientific">Vibrio splendidus</name>
    <dbReference type="NCBI Taxonomy" id="29497"/>
    <lineage>
        <taxon>Bacteria</taxon>
        <taxon>Pseudomonadati</taxon>
        <taxon>Pseudomonadota</taxon>
        <taxon>Gammaproteobacteria</taxon>
        <taxon>Vibrionales</taxon>
        <taxon>Vibrionaceae</taxon>
        <taxon>Vibrio</taxon>
    </lineage>
</organism>
<name>A0A2N7FDX6_VIBSP</name>
<protein>
    <submittedName>
        <fullName evidence="8">Phosphoesterase</fullName>
    </submittedName>
</protein>
<evidence type="ECO:0000313" key="9">
    <source>
        <dbReference type="Proteomes" id="UP000235330"/>
    </source>
</evidence>
<keyword evidence="5" id="KW-0472">Membrane</keyword>
<dbReference type="Pfam" id="PF01569">
    <property type="entry name" value="PAP2"/>
    <property type="match status" value="1"/>
</dbReference>
<dbReference type="PANTHER" id="PTHR10165:SF35">
    <property type="entry name" value="RE23632P"/>
    <property type="match status" value="1"/>
</dbReference>
<dbReference type="InterPro" id="IPR043216">
    <property type="entry name" value="PAP-like"/>
</dbReference>
<dbReference type="GO" id="GO:0016020">
    <property type="term" value="C:membrane"/>
    <property type="evidence" value="ECO:0007669"/>
    <property type="project" value="UniProtKB-SubCell"/>
</dbReference>
<evidence type="ECO:0000313" key="8">
    <source>
        <dbReference type="EMBL" id="PMJ67508.1"/>
    </source>
</evidence>
<feature type="domain" description="Phosphatidic acid phosphatase type 2/haloperoxidase" evidence="7">
    <location>
        <begin position="56"/>
        <end position="150"/>
    </location>
</feature>
<comment type="subcellular location">
    <subcellularLocation>
        <location evidence="1">Membrane</location>
        <topology evidence="1">Multi-pass membrane protein</topology>
    </subcellularLocation>
</comment>
<evidence type="ECO:0000256" key="2">
    <source>
        <dbReference type="ARBA" id="ARBA00008816"/>
    </source>
</evidence>
<evidence type="ECO:0000259" key="7">
    <source>
        <dbReference type="SMART" id="SM00014"/>
    </source>
</evidence>
<sequence>MFKRAILTAAILIPSLSHANSLNSEDWGDIGQIAIPLVAIGATIGHDDKEGFWQATKGIAITAGVTHLLKNTTGVLRPNGSNYQSFPSGHTSAAFSGAAFLHHRYGLKYGIPAYLAASYVGYSRVKNTKHWETDVIAGAALAITVSYLVTSEYKDPNLSIEPARFGNTDAQGINFSYSL</sequence>
<feature type="chain" id="PRO_5014911805" evidence="6">
    <location>
        <begin position="20"/>
        <end position="179"/>
    </location>
</feature>
<keyword evidence="6" id="KW-0732">Signal</keyword>
<evidence type="ECO:0000256" key="5">
    <source>
        <dbReference type="ARBA" id="ARBA00023136"/>
    </source>
</evidence>
<comment type="caution">
    <text evidence="8">The sequence shown here is derived from an EMBL/GenBank/DDBJ whole genome shotgun (WGS) entry which is preliminary data.</text>
</comment>
<dbReference type="CDD" id="cd03394">
    <property type="entry name" value="PAP2_like_5"/>
    <property type="match status" value="1"/>
</dbReference>
<keyword evidence="3" id="KW-0812">Transmembrane</keyword>
<dbReference type="GO" id="GO:0006644">
    <property type="term" value="P:phospholipid metabolic process"/>
    <property type="evidence" value="ECO:0007669"/>
    <property type="project" value="InterPro"/>
</dbReference>
<gene>
    <name evidence="8" type="ORF">BCU17_17215</name>
</gene>
<dbReference type="AlphaFoldDB" id="A0A2N7FDX6"/>
<accession>A0A2N7FDX6</accession>
<dbReference type="Proteomes" id="UP000235330">
    <property type="component" value="Unassembled WGS sequence"/>
</dbReference>
<reference evidence="9" key="1">
    <citation type="submission" date="2016-07" db="EMBL/GenBank/DDBJ databases">
        <title>Nontailed viruses are major unrecognized killers of bacteria in the ocean.</title>
        <authorList>
            <person name="Kauffman K."/>
            <person name="Hussain F."/>
            <person name="Yang J."/>
            <person name="Arevalo P."/>
            <person name="Brown J."/>
            <person name="Cutler M."/>
            <person name="Kelly L."/>
            <person name="Polz M.F."/>
        </authorList>
    </citation>
    <scope>NUCLEOTIDE SEQUENCE [LARGE SCALE GENOMIC DNA]</scope>
    <source>
        <strain evidence="9">10N.261.55.E11</strain>
    </source>
</reference>
<dbReference type="GO" id="GO:0008195">
    <property type="term" value="F:phosphatidate phosphatase activity"/>
    <property type="evidence" value="ECO:0007669"/>
    <property type="project" value="TreeGrafter"/>
</dbReference>
<comment type="similarity">
    <text evidence="2">Belongs to the PA-phosphatase related phosphoesterase family.</text>
</comment>
<dbReference type="GO" id="GO:0046839">
    <property type="term" value="P:phospholipid dephosphorylation"/>
    <property type="evidence" value="ECO:0007669"/>
    <property type="project" value="TreeGrafter"/>
</dbReference>
<dbReference type="OrthoDB" id="9773582at2"/>
<evidence type="ECO:0000256" key="1">
    <source>
        <dbReference type="ARBA" id="ARBA00004141"/>
    </source>
</evidence>
<dbReference type="InterPro" id="IPR000326">
    <property type="entry name" value="PAP2/HPO"/>
</dbReference>
<dbReference type="Gene3D" id="1.20.144.10">
    <property type="entry name" value="Phosphatidic acid phosphatase type 2/haloperoxidase"/>
    <property type="match status" value="1"/>
</dbReference>
<dbReference type="SUPFAM" id="SSF48317">
    <property type="entry name" value="Acid phosphatase/Vanadium-dependent haloperoxidase"/>
    <property type="match status" value="1"/>
</dbReference>